<organism evidence="1">
    <name type="scientific">Siphoviridae sp. ctqED62</name>
    <dbReference type="NCBI Taxonomy" id="2826468"/>
    <lineage>
        <taxon>Viruses</taxon>
        <taxon>Duplodnaviria</taxon>
        <taxon>Heunggongvirae</taxon>
        <taxon>Uroviricota</taxon>
        <taxon>Caudoviricetes</taxon>
    </lineage>
</organism>
<reference evidence="1" key="1">
    <citation type="journal article" date="2021" name="Proc. Natl. Acad. Sci. U.S.A.">
        <title>A Catalog of Tens of Thousands of Viruses from Human Metagenomes Reveals Hidden Associations with Chronic Diseases.</title>
        <authorList>
            <person name="Tisza M.J."/>
            <person name="Buck C.B."/>
        </authorList>
    </citation>
    <scope>NUCLEOTIDE SEQUENCE</scope>
    <source>
        <strain evidence="1">CtqED62</strain>
    </source>
</reference>
<accession>A0A8S5MR10</accession>
<evidence type="ECO:0000313" key="1">
    <source>
        <dbReference type="EMBL" id="DAD84750.1"/>
    </source>
</evidence>
<proteinExistence type="predicted"/>
<sequence length="31" mass="3754">MYEIQLEDHVPEMWIAPMEIPDRGSFDDFEI</sequence>
<dbReference type="EMBL" id="BK014965">
    <property type="protein sequence ID" value="DAD84750.1"/>
    <property type="molecule type" value="Genomic_DNA"/>
</dbReference>
<protein>
    <submittedName>
        <fullName evidence="1">Uncharacterized protein</fullName>
    </submittedName>
</protein>
<name>A0A8S5MR10_9CAUD</name>